<keyword evidence="3" id="KW-1185">Reference proteome</keyword>
<proteinExistence type="predicted"/>
<dbReference type="STRING" id="1134435.AC731_006665"/>
<dbReference type="AlphaFoldDB" id="A0A127K3X0"/>
<dbReference type="Proteomes" id="UP000036902">
    <property type="component" value="Chromosome"/>
</dbReference>
<feature type="compositionally biased region" description="Basic residues" evidence="1">
    <location>
        <begin position="21"/>
        <end position="31"/>
    </location>
</feature>
<gene>
    <name evidence="2" type="ORF">AC731_006665</name>
</gene>
<reference evidence="3" key="1">
    <citation type="submission" date="2016-03" db="EMBL/GenBank/DDBJ databases">
        <authorList>
            <person name="Ma C."/>
            <person name="Zhou S."/>
            <person name="Yang G."/>
        </authorList>
    </citation>
    <scope>NUCLEOTIDE SEQUENCE [LARGE SCALE GENOMIC DNA]</scope>
    <source>
        <strain evidence="3">SgZ-1</strain>
    </source>
</reference>
<feature type="compositionally biased region" description="Basic and acidic residues" evidence="1">
    <location>
        <begin position="10"/>
        <end position="20"/>
    </location>
</feature>
<name>A0A127K3X0_9RHOO</name>
<evidence type="ECO:0000256" key="1">
    <source>
        <dbReference type="SAM" id="MobiDB-lite"/>
    </source>
</evidence>
<accession>A0A127K3X0</accession>
<dbReference type="EMBL" id="CP014646">
    <property type="protein sequence ID" value="AMO36649.1"/>
    <property type="molecule type" value="Genomic_DNA"/>
</dbReference>
<sequence>MNEHPVSLSRADRRKFEKAMRRAPRATRQKPTRADLPLRLIPWNIHGVWAPLDAILARLDRDGTAEYSGSEPVLYDPGTNDWHNSAQAVRGIADFHEVAALRKGWTINTEPITRFARLLESDDEIAQQDIDDVRACADVLRRLSGSLTLREAKAYLNETCIRIEVEKAGMTGEK</sequence>
<protein>
    <submittedName>
        <fullName evidence="2">Uncharacterized protein</fullName>
    </submittedName>
</protein>
<evidence type="ECO:0000313" key="3">
    <source>
        <dbReference type="Proteomes" id="UP000036902"/>
    </source>
</evidence>
<feature type="region of interest" description="Disordered" evidence="1">
    <location>
        <begin position="1"/>
        <end position="31"/>
    </location>
</feature>
<evidence type="ECO:0000313" key="2">
    <source>
        <dbReference type="EMBL" id="AMO36649.1"/>
    </source>
</evidence>
<dbReference type="RefSeq" id="WP_048703074.1">
    <property type="nucleotide sequence ID" value="NZ_CP014646.1"/>
</dbReference>
<organism evidence="2 3">
    <name type="scientific">Thauera humireducens</name>
    <dbReference type="NCBI Taxonomy" id="1134435"/>
    <lineage>
        <taxon>Bacteria</taxon>
        <taxon>Pseudomonadati</taxon>
        <taxon>Pseudomonadota</taxon>
        <taxon>Betaproteobacteria</taxon>
        <taxon>Rhodocyclales</taxon>
        <taxon>Zoogloeaceae</taxon>
        <taxon>Thauera</taxon>
    </lineage>
</organism>
<dbReference type="KEGG" id="thu:AC731_006665"/>